<dbReference type="KEGG" id="sfa:Sfla_3732"/>
<evidence type="ECO:0000313" key="3">
    <source>
        <dbReference type="Proteomes" id="UP000002066"/>
    </source>
</evidence>
<accession>A0A8D3WMI4</accession>
<protein>
    <submittedName>
        <fullName evidence="2">Uncharacterized protein</fullName>
    </submittedName>
</protein>
<proteinExistence type="predicted"/>
<reference evidence="2 3" key="1">
    <citation type="submission" date="2011-01" db="EMBL/GenBank/DDBJ databases">
        <title>Complete sequence of chromosome of Streptomyces flavogriseus ATCC 33331.</title>
        <authorList>
            <consortium name="US DOE Joint Genome Institute"/>
            <person name="Lucas S."/>
            <person name="Copeland A."/>
            <person name="Lapidus A."/>
            <person name="Cheng J.-F."/>
            <person name="Goodwin L."/>
            <person name="Pitluck S."/>
            <person name="Davenport K."/>
            <person name="Detter J.C."/>
            <person name="Han C."/>
            <person name="Tapia R."/>
            <person name="Land M."/>
            <person name="Hauser L."/>
            <person name="Kyrpides N."/>
            <person name="Ivanova N."/>
            <person name="Ovchinnikova G."/>
            <person name="Pagani I."/>
            <person name="Brumm P."/>
            <person name="Mead D."/>
            <person name="Woyke T."/>
        </authorList>
    </citation>
    <scope>NUCLEOTIDE SEQUENCE [LARGE SCALE GENOMIC DNA]</scope>
    <source>
        <strain evidence="3">ATCC 33331 / IAF-45CD</strain>
    </source>
</reference>
<dbReference type="EMBL" id="CP002475">
    <property type="protein sequence ID" value="ADW05150.1"/>
    <property type="molecule type" value="Genomic_DNA"/>
</dbReference>
<dbReference type="Proteomes" id="UP000002066">
    <property type="component" value="Chromosome"/>
</dbReference>
<evidence type="ECO:0000313" key="2">
    <source>
        <dbReference type="EMBL" id="ADW05150.1"/>
    </source>
</evidence>
<sequence length="329" mass="35023">MVPTLLVPLNSAPWIGAHQVKRKSFPFRVVAASGFVLSIGLLAGCSGPAESGGNDADAGRANASPGAAGSGGASPSASEDFTFRLPIAEYSYTEAQNADISAAEDVLTERCMKRLGLPYTARKAPAVSRASDRRYGLSSAEDAARYGYHLPPKASFNPNKGLSTTTLIALYGRSAGIDGKADPALDIPARGCRGEAAESLDADHRYAAGAEIASGIARRSYQESVEDSRVREAVRRWSDCMTERGYTYSDPLAALGDERFLDKGISKREVETARADMECKTRVGLLRTWFSAETAIQKKMIAAEPAELAKLKEVHTSKAAAAREVTGRD</sequence>
<evidence type="ECO:0000256" key="1">
    <source>
        <dbReference type="SAM" id="MobiDB-lite"/>
    </source>
</evidence>
<feature type="compositionally biased region" description="Low complexity" evidence="1">
    <location>
        <begin position="52"/>
        <end position="76"/>
    </location>
</feature>
<dbReference type="AlphaFoldDB" id="A0A8D3WMI4"/>
<gene>
    <name evidence="2" type="ordered locus">Sfla_3732</name>
</gene>
<organism evidence="2 3">
    <name type="scientific">Streptomyces pratensis (strain ATCC 33331 / IAF-45CD)</name>
    <dbReference type="NCBI Taxonomy" id="591167"/>
    <lineage>
        <taxon>Bacteria</taxon>
        <taxon>Bacillati</taxon>
        <taxon>Actinomycetota</taxon>
        <taxon>Actinomycetes</taxon>
        <taxon>Kitasatosporales</taxon>
        <taxon>Streptomycetaceae</taxon>
        <taxon>Streptomyces</taxon>
    </lineage>
</organism>
<feature type="region of interest" description="Disordered" evidence="1">
    <location>
        <begin position="51"/>
        <end position="76"/>
    </location>
</feature>
<name>A0A8D3WMI4_STRFA</name>